<name>A0A5N6K3W2_MONLA</name>
<dbReference type="EMBL" id="VIGI01000008">
    <property type="protein sequence ID" value="KAB8296979.1"/>
    <property type="molecule type" value="Genomic_DNA"/>
</dbReference>
<protein>
    <submittedName>
        <fullName evidence="1">Uncharacterized protein</fullName>
    </submittedName>
</protein>
<reference evidence="1 2" key="1">
    <citation type="submission" date="2019-06" db="EMBL/GenBank/DDBJ databases">
        <title>Genome Sequence of the Brown Rot Fungal Pathogen Monilinia laxa.</title>
        <authorList>
            <person name="De Miccolis Angelini R.M."/>
            <person name="Landi L."/>
            <person name="Abate D."/>
            <person name="Pollastro S."/>
            <person name="Romanazzi G."/>
            <person name="Faretra F."/>
        </authorList>
    </citation>
    <scope>NUCLEOTIDE SEQUENCE [LARGE SCALE GENOMIC DNA]</scope>
    <source>
        <strain evidence="1 2">Mlax316</strain>
    </source>
</reference>
<sequence>MSFFDFLQVIGTALVVAVCVLLVSNPIHLDSPSPITQSLPEPQATQLVAPSSTKKLGRVGELMGAIQDAPTSPLMKRKAFTPHPMVRRSTIVQQPSFQSYKAVDHSSSVAGAQRIKTITSIVNTTIDIEMTDAASVYAEISEVISVDIEMIDAPIPELKSCLRSNDAPRSAKSVSFEGPSSGRIRGRLSTFEVDNLAPRFHEEYMATKQGPNVTFPLIAEFDHEGNATGWFSKRDSIYYPPTAQGTFVHN</sequence>
<evidence type="ECO:0000313" key="1">
    <source>
        <dbReference type="EMBL" id="KAB8296979.1"/>
    </source>
</evidence>
<evidence type="ECO:0000313" key="2">
    <source>
        <dbReference type="Proteomes" id="UP000326757"/>
    </source>
</evidence>
<dbReference type="Proteomes" id="UP000326757">
    <property type="component" value="Unassembled WGS sequence"/>
</dbReference>
<organism evidence="1 2">
    <name type="scientific">Monilinia laxa</name>
    <name type="common">Brown rot fungus</name>
    <name type="synonym">Sclerotinia laxa</name>
    <dbReference type="NCBI Taxonomy" id="61186"/>
    <lineage>
        <taxon>Eukaryota</taxon>
        <taxon>Fungi</taxon>
        <taxon>Dikarya</taxon>
        <taxon>Ascomycota</taxon>
        <taxon>Pezizomycotina</taxon>
        <taxon>Leotiomycetes</taxon>
        <taxon>Helotiales</taxon>
        <taxon>Sclerotiniaceae</taxon>
        <taxon>Monilinia</taxon>
    </lineage>
</organism>
<proteinExistence type="predicted"/>
<accession>A0A5N6K3W2</accession>
<dbReference type="OrthoDB" id="3560479at2759"/>
<keyword evidence="2" id="KW-1185">Reference proteome</keyword>
<dbReference type="AlphaFoldDB" id="A0A5N6K3W2"/>
<comment type="caution">
    <text evidence="1">The sequence shown here is derived from an EMBL/GenBank/DDBJ whole genome shotgun (WGS) entry which is preliminary data.</text>
</comment>
<gene>
    <name evidence="1" type="ORF">EYC80_002382</name>
</gene>